<feature type="compositionally biased region" description="Basic residues" evidence="1">
    <location>
        <begin position="39"/>
        <end position="48"/>
    </location>
</feature>
<dbReference type="Proteomes" id="UP001472677">
    <property type="component" value="Unassembled WGS sequence"/>
</dbReference>
<evidence type="ECO:0000313" key="3">
    <source>
        <dbReference type="Proteomes" id="UP001472677"/>
    </source>
</evidence>
<proteinExistence type="predicted"/>
<protein>
    <submittedName>
        <fullName evidence="2">Uncharacterized protein</fullName>
    </submittedName>
</protein>
<feature type="region of interest" description="Disordered" evidence="1">
    <location>
        <begin position="36"/>
        <end position="97"/>
    </location>
</feature>
<organism evidence="2 3">
    <name type="scientific">Hibiscus sabdariffa</name>
    <name type="common">roselle</name>
    <dbReference type="NCBI Taxonomy" id="183260"/>
    <lineage>
        <taxon>Eukaryota</taxon>
        <taxon>Viridiplantae</taxon>
        <taxon>Streptophyta</taxon>
        <taxon>Embryophyta</taxon>
        <taxon>Tracheophyta</taxon>
        <taxon>Spermatophyta</taxon>
        <taxon>Magnoliopsida</taxon>
        <taxon>eudicotyledons</taxon>
        <taxon>Gunneridae</taxon>
        <taxon>Pentapetalae</taxon>
        <taxon>rosids</taxon>
        <taxon>malvids</taxon>
        <taxon>Malvales</taxon>
        <taxon>Malvaceae</taxon>
        <taxon>Malvoideae</taxon>
        <taxon>Hibiscus</taxon>
    </lineage>
</organism>
<name>A0ABR2BI80_9ROSI</name>
<reference evidence="2 3" key="1">
    <citation type="journal article" date="2024" name="G3 (Bethesda)">
        <title>Genome assembly of Hibiscus sabdariffa L. provides insights into metabolisms of medicinal natural products.</title>
        <authorList>
            <person name="Kim T."/>
        </authorList>
    </citation>
    <scope>NUCLEOTIDE SEQUENCE [LARGE SCALE GENOMIC DNA]</scope>
    <source>
        <strain evidence="2">TK-2024</strain>
        <tissue evidence="2">Old leaves</tissue>
    </source>
</reference>
<evidence type="ECO:0000313" key="2">
    <source>
        <dbReference type="EMBL" id="KAK8506652.1"/>
    </source>
</evidence>
<accession>A0ABR2BI80</accession>
<gene>
    <name evidence="2" type="ORF">V6N12_013466</name>
</gene>
<evidence type="ECO:0000256" key="1">
    <source>
        <dbReference type="SAM" id="MobiDB-lite"/>
    </source>
</evidence>
<sequence length="128" mass="14174">MLVGLGSRGRARVERWWTTDPVGWTSLVSATPVLPGQRRANRPRRHCSSRQASPFLLRMTSSSVNRGHRREAPPPLSPNVDLEPQKGVSNSRIGIGPEAMEGRISAVHRRITSVLGSVVMVDREDDEE</sequence>
<comment type="caution">
    <text evidence="2">The sequence shown here is derived from an EMBL/GenBank/DDBJ whole genome shotgun (WGS) entry which is preliminary data.</text>
</comment>
<keyword evidence="3" id="KW-1185">Reference proteome</keyword>
<dbReference type="EMBL" id="JBBPBM010000116">
    <property type="protein sequence ID" value="KAK8506652.1"/>
    <property type="molecule type" value="Genomic_DNA"/>
</dbReference>